<evidence type="ECO:0000313" key="4">
    <source>
        <dbReference type="Proteomes" id="UP000248330"/>
    </source>
</evidence>
<name>A0A318EIV1_9GAMM</name>
<proteinExistence type="inferred from homology"/>
<evidence type="ECO:0000259" key="2">
    <source>
        <dbReference type="Pfam" id="PF08327"/>
    </source>
</evidence>
<protein>
    <submittedName>
        <fullName evidence="3">Uncharacterized protein YndB with AHSA1/START domain</fullName>
    </submittedName>
</protein>
<dbReference type="Gene3D" id="3.30.530.20">
    <property type="match status" value="1"/>
</dbReference>
<feature type="domain" description="Activator of Hsp90 ATPase homologue 1/2-like C-terminal" evidence="2">
    <location>
        <begin position="13"/>
        <end position="158"/>
    </location>
</feature>
<evidence type="ECO:0000256" key="1">
    <source>
        <dbReference type="ARBA" id="ARBA00006817"/>
    </source>
</evidence>
<dbReference type="AlphaFoldDB" id="A0A318EIV1"/>
<dbReference type="EMBL" id="QICN01000002">
    <property type="protein sequence ID" value="PXV70548.1"/>
    <property type="molecule type" value="Genomic_DNA"/>
</dbReference>
<keyword evidence="4" id="KW-1185">Reference proteome</keyword>
<dbReference type="SUPFAM" id="SSF55961">
    <property type="entry name" value="Bet v1-like"/>
    <property type="match status" value="1"/>
</dbReference>
<dbReference type="OrthoDB" id="9800600at2"/>
<accession>A0A318EIV1</accession>
<evidence type="ECO:0000313" key="3">
    <source>
        <dbReference type="EMBL" id="PXV70548.1"/>
    </source>
</evidence>
<comment type="similarity">
    <text evidence="1">Belongs to the AHA1 family.</text>
</comment>
<dbReference type="Proteomes" id="UP000248330">
    <property type="component" value="Unassembled WGS sequence"/>
</dbReference>
<dbReference type="InterPro" id="IPR023393">
    <property type="entry name" value="START-like_dom_sf"/>
</dbReference>
<dbReference type="InterPro" id="IPR013538">
    <property type="entry name" value="ASHA1/2-like_C"/>
</dbReference>
<comment type="caution">
    <text evidence="3">The sequence shown here is derived from an EMBL/GenBank/DDBJ whole genome shotgun (WGS) entry which is preliminary data.</text>
</comment>
<sequence>MEHDRIEKQVLLKAPLERVWRAISDSRRFGAWFGMEVEGGFVTGTRVRAKIRPTQVDAAVAEMQKPYDGVAFDLWIERVEPMRCFAFRWHPGVPESDVPLPDEERTLVVFELEQRPDGVLLTITESGFERIPLARRADAFAGNDGGWTHQLDLVAKYLSLGTDG</sequence>
<gene>
    <name evidence="3" type="ORF">C8D93_102407</name>
</gene>
<dbReference type="CDD" id="cd08898">
    <property type="entry name" value="SRPBCC_CalC_Aha1-like_5"/>
    <property type="match status" value="1"/>
</dbReference>
<dbReference type="Pfam" id="PF08327">
    <property type="entry name" value="AHSA1"/>
    <property type="match status" value="1"/>
</dbReference>
<reference evidence="3 4" key="1">
    <citation type="submission" date="2018-04" db="EMBL/GenBank/DDBJ databases">
        <title>Genomic Encyclopedia of Type Strains, Phase IV (KMG-IV): sequencing the most valuable type-strain genomes for metagenomic binning, comparative biology and taxonomic classification.</title>
        <authorList>
            <person name="Goeker M."/>
        </authorList>
    </citation>
    <scope>NUCLEOTIDE SEQUENCE [LARGE SCALE GENOMIC DNA]</scope>
    <source>
        <strain evidence="3 4">DSM 104150</strain>
    </source>
</reference>
<dbReference type="RefSeq" id="WP_110264202.1">
    <property type="nucleotide sequence ID" value="NZ_CAKZQT010000013.1"/>
</dbReference>
<organism evidence="3 4">
    <name type="scientific">Sinimarinibacterium flocculans</name>
    <dbReference type="NCBI Taxonomy" id="985250"/>
    <lineage>
        <taxon>Bacteria</taxon>
        <taxon>Pseudomonadati</taxon>
        <taxon>Pseudomonadota</taxon>
        <taxon>Gammaproteobacteria</taxon>
        <taxon>Nevskiales</taxon>
        <taxon>Nevskiaceae</taxon>
        <taxon>Sinimarinibacterium</taxon>
    </lineage>
</organism>